<comment type="caution">
    <text evidence="2">The sequence shown here is derived from an EMBL/GenBank/DDBJ whole genome shotgun (WGS) entry which is preliminary data.</text>
</comment>
<name>A0A5J9W1T9_9POAL</name>
<feature type="non-terminal residue" evidence="2">
    <location>
        <position position="1"/>
    </location>
</feature>
<sequence length="89" mass="9798">MALVVLLWKVAAASGDMKKALGVCRLHITKLSLYVGRDGQGNMAYIDDTCHDLNYLEAKTPAFTSTMIRIIAKQETLARTSTLRNVAEN</sequence>
<protein>
    <submittedName>
        <fullName evidence="2">Uncharacterized protein</fullName>
    </submittedName>
</protein>
<organism evidence="2 3">
    <name type="scientific">Eragrostis curvula</name>
    <name type="common">weeping love grass</name>
    <dbReference type="NCBI Taxonomy" id="38414"/>
    <lineage>
        <taxon>Eukaryota</taxon>
        <taxon>Viridiplantae</taxon>
        <taxon>Streptophyta</taxon>
        <taxon>Embryophyta</taxon>
        <taxon>Tracheophyta</taxon>
        <taxon>Spermatophyta</taxon>
        <taxon>Magnoliopsida</taxon>
        <taxon>Liliopsida</taxon>
        <taxon>Poales</taxon>
        <taxon>Poaceae</taxon>
        <taxon>PACMAD clade</taxon>
        <taxon>Chloridoideae</taxon>
        <taxon>Eragrostideae</taxon>
        <taxon>Eragrostidinae</taxon>
        <taxon>Eragrostis</taxon>
    </lineage>
</organism>
<evidence type="ECO:0000256" key="1">
    <source>
        <dbReference type="SAM" id="SignalP"/>
    </source>
</evidence>
<reference evidence="2 3" key="1">
    <citation type="journal article" date="2019" name="Sci. Rep.">
        <title>A high-quality genome of Eragrostis curvula grass provides insights into Poaceae evolution and supports new strategies to enhance forage quality.</title>
        <authorList>
            <person name="Carballo J."/>
            <person name="Santos B.A.C.M."/>
            <person name="Zappacosta D."/>
            <person name="Garbus I."/>
            <person name="Selva J.P."/>
            <person name="Gallo C.A."/>
            <person name="Diaz A."/>
            <person name="Albertini E."/>
            <person name="Caccamo M."/>
            <person name="Echenique V."/>
        </authorList>
    </citation>
    <scope>NUCLEOTIDE SEQUENCE [LARGE SCALE GENOMIC DNA]</scope>
    <source>
        <strain evidence="3">cv. Victoria</strain>
        <tissue evidence="2">Leaf</tissue>
    </source>
</reference>
<gene>
    <name evidence="2" type="ORF">EJB05_15444</name>
</gene>
<dbReference type="Gramene" id="TVU41887">
    <property type="protein sequence ID" value="TVU41887"/>
    <property type="gene ID" value="EJB05_15444"/>
</dbReference>
<dbReference type="AlphaFoldDB" id="A0A5J9W1T9"/>
<evidence type="ECO:0000313" key="2">
    <source>
        <dbReference type="EMBL" id="TVU41887.1"/>
    </source>
</evidence>
<proteinExistence type="predicted"/>
<dbReference type="Proteomes" id="UP000324897">
    <property type="component" value="Chromosome 4"/>
</dbReference>
<feature type="chain" id="PRO_5023848636" evidence="1">
    <location>
        <begin position="16"/>
        <end position="89"/>
    </location>
</feature>
<keyword evidence="1" id="KW-0732">Signal</keyword>
<evidence type="ECO:0000313" key="3">
    <source>
        <dbReference type="Proteomes" id="UP000324897"/>
    </source>
</evidence>
<feature type="signal peptide" evidence="1">
    <location>
        <begin position="1"/>
        <end position="15"/>
    </location>
</feature>
<dbReference type="EMBL" id="RWGY01000007">
    <property type="protein sequence ID" value="TVU41887.1"/>
    <property type="molecule type" value="Genomic_DNA"/>
</dbReference>
<keyword evidence="3" id="KW-1185">Reference proteome</keyword>
<accession>A0A5J9W1T9</accession>